<dbReference type="AlphaFoldDB" id="A0A382VEZ9"/>
<dbReference type="PANTHER" id="PTHR35580">
    <property type="entry name" value="CELL SURFACE GLYCOPROTEIN (S-LAYER PROTEIN)-LIKE PROTEIN"/>
    <property type="match status" value="1"/>
</dbReference>
<dbReference type="EMBL" id="UINC01151393">
    <property type="protein sequence ID" value="SVD44970.1"/>
    <property type="molecule type" value="Genomic_DNA"/>
</dbReference>
<organism evidence="1">
    <name type="scientific">marine metagenome</name>
    <dbReference type="NCBI Taxonomy" id="408172"/>
    <lineage>
        <taxon>unclassified sequences</taxon>
        <taxon>metagenomes</taxon>
        <taxon>ecological metagenomes</taxon>
    </lineage>
</organism>
<protein>
    <recommendedName>
        <fullName evidence="2">Bulb-type lectin domain-containing protein</fullName>
    </recommendedName>
</protein>
<proteinExistence type="predicted"/>
<feature type="non-terminal residue" evidence="1">
    <location>
        <position position="1"/>
    </location>
</feature>
<dbReference type="Pfam" id="PF06739">
    <property type="entry name" value="SBBP"/>
    <property type="match status" value="2"/>
</dbReference>
<dbReference type="InterPro" id="IPR052918">
    <property type="entry name" value="Motility_Chemotaxis_Reg"/>
</dbReference>
<dbReference type="InterPro" id="IPR010620">
    <property type="entry name" value="SBBP_repeat"/>
</dbReference>
<dbReference type="Gene3D" id="2.120.10.30">
    <property type="entry name" value="TolB, C-terminal domain"/>
    <property type="match status" value="1"/>
</dbReference>
<reference evidence="1" key="1">
    <citation type="submission" date="2018-05" db="EMBL/GenBank/DDBJ databases">
        <authorList>
            <person name="Lanie J.A."/>
            <person name="Ng W.-L."/>
            <person name="Kazmierczak K.M."/>
            <person name="Andrzejewski T.M."/>
            <person name="Davidsen T.M."/>
            <person name="Wayne K.J."/>
            <person name="Tettelin H."/>
            <person name="Glass J.I."/>
            <person name="Rusch D."/>
            <person name="Podicherti R."/>
            <person name="Tsui H.-C.T."/>
            <person name="Winkler M.E."/>
        </authorList>
    </citation>
    <scope>NUCLEOTIDE SEQUENCE</scope>
</reference>
<dbReference type="InterPro" id="IPR011042">
    <property type="entry name" value="6-blade_b-propeller_TolB-like"/>
</dbReference>
<feature type="non-terminal residue" evidence="1">
    <location>
        <position position="226"/>
    </location>
</feature>
<name>A0A382VEZ9_9ZZZZ</name>
<accession>A0A382VEZ9</accession>
<sequence>VRRTFPRLVASCFVALVVVVGWGSSVGAWSTGAGGDPNWGSTTFGGTGNDYGRSVAVDSSGNVYTTGYFAGTVNFGAGNVASAGGDDVFVTKFDSSGAHVWTVTFGGTGNDQGWRVAVDGSGNVYTTGYFEGTVNFGAGDVTSAGATDVFVTKLNSAGAHQWTTTFGGTSSDVGYGVAVDGSGNVHVTGHFNGTVNFGAGNVTAVGASDVFVTKLNSAGAHQWTTT</sequence>
<evidence type="ECO:0000313" key="1">
    <source>
        <dbReference type="EMBL" id="SVD44970.1"/>
    </source>
</evidence>
<evidence type="ECO:0008006" key="2">
    <source>
        <dbReference type="Google" id="ProtNLM"/>
    </source>
</evidence>
<dbReference type="SUPFAM" id="SSF101898">
    <property type="entry name" value="NHL repeat"/>
    <property type="match status" value="1"/>
</dbReference>
<gene>
    <name evidence="1" type="ORF">METZ01_LOCUS397824</name>
</gene>
<dbReference type="PANTHER" id="PTHR35580:SF1">
    <property type="entry name" value="PHYTASE-LIKE DOMAIN-CONTAINING PROTEIN"/>
    <property type="match status" value="1"/>
</dbReference>